<evidence type="ECO:0000313" key="2">
    <source>
        <dbReference type="Proteomes" id="UP000510822"/>
    </source>
</evidence>
<proteinExistence type="predicted"/>
<sequence length="189" mass="20930">MMVDIPKGGSAALNPDLNWSQVQETILMLGIVVAQIRHAMEDSSISLNTLANSFSATASHIEALKEALLEVGQQLPAELNIETRVAEMNEQNIKSVMAFQFFDRLSQRLDHVCGTVSALAELVSDRQALFIPNEWLKLQERIRSQYTMEQEKMLFDAILKGVSISEAIELAGNVRLATPAISDGEIELF</sequence>
<gene>
    <name evidence="1" type="ORF">HZU75_12115</name>
</gene>
<reference evidence="1 2" key="1">
    <citation type="journal article" date="2016" name="Int. J. Syst. Evol. Microbiol.">
        <title>Chitinibacter fontanus sp. nov., isolated from a spring.</title>
        <authorList>
            <person name="Sheu S.Y."/>
            <person name="Li Y.S."/>
            <person name="Young C.C."/>
            <person name="Chen W.M."/>
        </authorList>
    </citation>
    <scope>NUCLEOTIDE SEQUENCE [LARGE SCALE GENOMIC DNA]</scope>
    <source>
        <strain evidence="1 2">STM-7</strain>
    </source>
</reference>
<name>A0A7D5ZL04_9NEIS</name>
<organism evidence="1 2">
    <name type="scientific">Chitinibacter fontanus</name>
    <dbReference type="NCBI Taxonomy" id="1737446"/>
    <lineage>
        <taxon>Bacteria</taxon>
        <taxon>Pseudomonadati</taxon>
        <taxon>Pseudomonadota</taxon>
        <taxon>Betaproteobacteria</taxon>
        <taxon>Neisseriales</taxon>
        <taxon>Chitinibacteraceae</taxon>
        <taxon>Chitinibacter</taxon>
    </lineage>
</organism>
<dbReference type="RefSeq" id="WP_180306291.1">
    <property type="nucleotide sequence ID" value="NZ_CP058952.1"/>
</dbReference>
<accession>A0A7D5ZL04</accession>
<dbReference type="EMBL" id="CP058952">
    <property type="protein sequence ID" value="QLI82210.1"/>
    <property type="molecule type" value="Genomic_DNA"/>
</dbReference>
<evidence type="ECO:0000313" key="1">
    <source>
        <dbReference type="EMBL" id="QLI82210.1"/>
    </source>
</evidence>
<dbReference type="KEGG" id="cfon:HZU75_12115"/>
<keyword evidence="2" id="KW-1185">Reference proteome</keyword>
<dbReference type="Proteomes" id="UP000510822">
    <property type="component" value="Chromosome"/>
</dbReference>
<protein>
    <submittedName>
        <fullName evidence="1">Uncharacterized protein</fullName>
    </submittedName>
</protein>
<dbReference type="AlphaFoldDB" id="A0A7D5ZL04"/>